<accession>A0A085U775</accession>
<evidence type="ECO:0000313" key="11">
    <source>
        <dbReference type="EMBL" id="SUQ00686.1"/>
    </source>
</evidence>
<name>A0A085U775_YERRU</name>
<evidence type="ECO:0000313" key="12">
    <source>
        <dbReference type="Proteomes" id="UP000255169"/>
    </source>
</evidence>
<organism evidence="10">
    <name type="scientific">Yersinia ruckeri</name>
    <dbReference type="NCBI Taxonomy" id="29486"/>
    <lineage>
        <taxon>Bacteria</taxon>
        <taxon>Pseudomonadati</taxon>
        <taxon>Pseudomonadota</taxon>
        <taxon>Gammaproteobacteria</taxon>
        <taxon>Enterobacterales</taxon>
        <taxon>Yersiniaceae</taxon>
        <taxon>Yersinia</taxon>
    </lineage>
</organism>
<evidence type="ECO:0000256" key="2">
    <source>
        <dbReference type="ARBA" id="ARBA00022670"/>
    </source>
</evidence>
<keyword evidence="3" id="KW-0378">Hydrolase</keyword>
<reference evidence="11 12" key="2">
    <citation type="submission" date="2018-06" db="EMBL/GenBank/DDBJ databases">
        <authorList>
            <consortium name="Pathogen Informatics"/>
            <person name="Doyle S."/>
        </authorList>
    </citation>
    <scope>NUCLEOTIDE SEQUENCE [LARGE SCALE GENOMIC DNA]</scope>
    <source>
        <strain evidence="11 12">NCTC10476</strain>
    </source>
</reference>
<evidence type="ECO:0000256" key="3">
    <source>
        <dbReference type="ARBA" id="ARBA00022801"/>
    </source>
</evidence>
<dbReference type="InterPro" id="IPR011765">
    <property type="entry name" value="Pept_M16_N"/>
</dbReference>
<dbReference type="EMBL" id="LN681231">
    <property type="protein sequence ID" value="CEK25916.1"/>
    <property type="molecule type" value="Genomic_DNA"/>
</dbReference>
<keyword evidence="12" id="KW-1185">Reference proteome</keyword>
<keyword evidence="5" id="KW-0482">Metalloprotease</keyword>
<evidence type="ECO:0000256" key="6">
    <source>
        <dbReference type="SAM" id="MobiDB-lite"/>
    </source>
</evidence>
<dbReference type="GO" id="GO:0046872">
    <property type="term" value="F:metal ion binding"/>
    <property type="evidence" value="ECO:0007669"/>
    <property type="project" value="InterPro"/>
</dbReference>
<evidence type="ECO:0000259" key="8">
    <source>
        <dbReference type="Pfam" id="PF00675"/>
    </source>
</evidence>
<reference evidence="10" key="1">
    <citation type="journal article" date="2015" name="Genome Announc.">
        <title>Complete Genome Sequence of Yersinia ruckeri Strain CSF007-82, Etiologic Agent of Red Mouth Disease in Salmonid Fish.</title>
        <authorList>
            <person name="Nelson M.C."/>
            <person name="LaPatra S.E."/>
            <person name="Welch T.J."/>
            <person name="Graf J."/>
        </authorList>
    </citation>
    <scope>NUCLEOTIDE SEQUENCE</scope>
    <source>
        <strain evidence="10">CSF007-82</strain>
    </source>
</reference>
<proteinExistence type="inferred from homology"/>
<feature type="region of interest" description="Disordered" evidence="6">
    <location>
        <begin position="473"/>
        <end position="496"/>
    </location>
</feature>
<evidence type="ECO:0000256" key="1">
    <source>
        <dbReference type="ARBA" id="ARBA00007261"/>
    </source>
</evidence>
<dbReference type="STRING" id="29486.UGYR_10735"/>
<dbReference type="PANTHER" id="PTHR43690">
    <property type="entry name" value="NARDILYSIN"/>
    <property type="match status" value="1"/>
</dbReference>
<evidence type="ECO:0000256" key="5">
    <source>
        <dbReference type="ARBA" id="ARBA00023049"/>
    </source>
</evidence>
<dbReference type="GO" id="GO:0008237">
    <property type="term" value="F:metallopeptidase activity"/>
    <property type="evidence" value="ECO:0007669"/>
    <property type="project" value="UniProtKB-KW"/>
</dbReference>
<dbReference type="Proteomes" id="UP000255169">
    <property type="component" value="Unassembled WGS sequence"/>
</dbReference>
<dbReference type="AlphaFoldDB" id="A0A085U775"/>
<dbReference type="GeneID" id="66877898"/>
<evidence type="ECO:0000259" key="9">
    <source>
        <dbReference type="Pfam" id="PF05193"/>
    </source>
</evidence>
<dbReference type="RefSeq" id="WP_004723246.1">
    <property type="nucleotide sequence ID" value="NZ_CABIHR010000036.1"/>
</dbReference>
<comment type="similarity">
    <text evidence="1">Belongs to the peptidase M16 family.</text>
</comment>
<keyword evidence="4" id="KW-0862">Zinc</keyword>
<dbReference type="Pfam" id="PF05193">
    <property type="entry name" value="Peptidase_M16_C"/>
    <property type="match status" value="1"/>
</dbReference>
<dbReference type="PANTHER" id="PTHR43690:SF17">
    <property type="entry name" value="PROTEIN YHJJ"/>
    <property type="match status" value="1"/>
</dbReference>
<dbReference type="InterPro" id="IPR011249">
    <property type="entry name" value="Metalloenz_LuxS/M16"/>
</dbReference>
<dbReference type="GO" id="GO:0006508">
    <property type="term" value="P:proteolysis"/>
    <property type="evidence" value="ECO:0007669"/>
    <property type="project" value="UniProtKB-KW"/>
</dbReference>
<dbReference type="InterPro" id="IPR050626">
    <property type="entry name" value="Peptidase_M16"/>
</dbReference>
<evidence type="ECO:0000313" key="10">
    <source>
        <dbReference type="EMBL" id="CEK25916.1"/>
    </source>
</evidence>
<feature type="domain" description="Peptidase M16 C-terminal" evidence="9">
    <location>
        <begin position="201"/>
        <end position="378"/>
    </location>
</feature>
<dbReference type="Gene3D" id="3.30.830.10">
    <property type="entry name" value="Metalloenzyme, LuxS/M16 peptidase-like"/>
    <property type="match status" value="2"/>
</dbReference>
<dbReference type="KEGG" id="yrb:UGYR_10735"/>
<evidence type="ECO:0000256" key="4">
    <source>
        <dbReference type="ARBA" id="ARBA00022833"/>
    </source>
</evidence>
<dbReference type="OrthoDB" id="9811314at2"/>
<protein>
    <submittedName>
        <fullName evidence="11">Insulinase family protease</fullName>
    </submittedName>
    <submittedName>
        <fullName evidence="10">Protein YhjJ, putative peptidase</fullName>
    </submittedName>
</protein>
<keyword evidence="2 11" id="KW-0645">Protease</keyword>
<dbReference type="PATRIC" id="fig|29486.44.peg.1838"/>
<feature type="signal peptide" evidence="7">
    <location>
        <begin position="1"/>
        <end position="24"/>
    </location>
</feature>
<dbReference type="Pfam" id="PF00675">
    <property type="entry name" value="Peptidase_M16"/>
    <property type="match status" value="1"/>
</dbReference>
<dbReference type="InterPro" id="IPR007863">
    <property type="entry name" value="Peptidase_M16_C"/>
</dbReference>
<dbReference type="eggNOG" id="COG0612">
    <property type="taxonomic scope" value="Bacteria"/>
</dbReference>
<sequence>MQGTRIRLIVGGLLLAAASSNVQAEALQPDPAWQQGKLDNGFTWQLLATPQRPSDRVELRLVVNTGSLSESAQQVGFAHLLPRLALISSQSFTPAQLQSLWQQGVDSDRPLPPAITSYDFTLYSLSLPNNRPDLIKEALAWLSDTSGKLAISEQTVNAALNLSSDPIATFPQNVQDAWWRYRLKGSSLLGHDPGQPVTPPVDVAKLQQFYQQWYTPDAMTLYVVGNVDSRNLVAQISKSFSALEGKRQTPSSIATLAPLPSEPVSLMSEQATQDTLSLMWDSAWHPIQDSQALSRYWRSDLAREALFWHVQQVLEKSAQKSLKLGFDCRVQYQRAQCAIHLNTPTENLMAGTTFIATELANLRTNGLSQAEFDALMAQKTDQLSKLFATYARTDTDVLMSQRLRSQQSGVVDIAPEQYQKLRQTFLSGLTLVDLNRELKQQLSQDTTLVLVQPKGEPEVNVKALQESYNSIMVPHTPATTPEEVKPEVLPESTSAQ</sequence>
<keyword evidence="7" id="KW-0732">Signal</keyword>
<feature type="domain" description="Peptidase M16 N-terminal" evidence="8">
    <location>
        <begin position="49"/>
        <end position="160"/>
    </location>
</feature>
<feature type="chain" id="PRO_5015029231" evidence="7">
    <location>
        <begin position="25"/>
        <end position="496"/>
    </location>
</feature>
<evidence type="ECO:0000256" key="7">
    <source>
        <dbReference type="SAM" id="SignalP"/>
    </source>
</evidence>
<gene>
    <name evidence="11" type="primary">yhjJ</name>
    <name evidence="10" type="ORF">CSF007_0610</name>
    <name evidence="11" type="ORF">NCTC10476_01989</name>
</gene>
<dbReference type="EMBL" id="UHJG01000001">
    <property type="protein sequence ID" value="SUQ00686.1"/>
    <property type="molecule type" value="Genomic_DNA"/>
</dbReference>
<dbReference type="SUPFAM" id="SSF63411">
    <property type="entry name" value="LuxS/MPP-like metallohydrolase"/>
    <property type="match status" value="2"/>
</dbReference>